<dbReference type="PANTHER" id="PTHR15615">
    <property type="match status" value="1"/>
</dbReference>
<dbReference type="GO" id="GO:0019901">
    <property type="term" value="F:protein kinase binding"/>
    <property type="evidence" value="ECO:0007669"/>
    <property type="project" value="InterPro"/>
</dbReference>
<keyword evidence="1" id="KW-0132">Cell division</keyword>
<reference evidence="3 4" key="1">
    <citation type="journal article" date="2017" name="Front. Genet.">
        <title>Draft sequencing of the heterozygous diploid genome of Satsuma (Citrus unshiu Marc.) using a hybrid assembly approach.</title>
        <authorList>
            <person name="Shimizu T."/>
            <person name="Tanizawa Y."/>
            <person name="Mochizuki T."/>
            <person name="Nagasaki H."/>
            <person name="Yoshioka T."/>
            <person name="Toyoda A."/>
            <person name="Fujiyama A."/>
            <person name="Kaminuma E."/>
            <person name="Nakamura Y."/>
        </authorList>
    </citation>
    <scope>NUCLEOTIDE SEQUENCE [LARGE SCALE GENOMIC DNA]</scope>
    <source>
        <strain evidence="4">cv. Miyagawa wase</strain>
    </source>
</reference>
<gene>
    <name evidence="3" type="ORF">CUMW_204880</name>
</gene>
<organism evidence="3 4">
    <name type="scientific">Citrus unshiu</name>
    <name type="common">Satsuma mandarin</name>
    <name type="synonym">Citrus nobilis var. unshiu</name>
    <dbReference type="NCBI Taxonomy" id="55188"/>
    <lineage>
        <taxon>Eukaryota</taxon>
        <taxon>Viridiplantae</taxon>
        <taxon>Streptophyta</taxon>
        <taxon>Embryophyta</taxon>
        <taxon>Tracheophyta</taxon>
        <taxon>Spermatophyta</taxon>
        <taxon>Magnoliopsida</taxon>
        <taxon>eudicotyledons</taxon>
        <taxon>Gunneridae</taxon>
        <taxon>Pentapetalae</taxon>
        <taxon>rosids</taxon>
        <taxon>malvids</taxon>
        <taxon>Sapindales</taxon>
        <taxon>Rutaceae</taxon>
        <taxon>Aurantioideae</taxon>
        <taxon>Citrus</taxon>
    </lineage>
</organism>
<evidence type="ECO:0000256" key="1">
    <source>
        <dbReference type="ARBA" id="ARBA00022618"/>
    </source>
</evidence>
<keyword evidence="2" id="KW-0131">Cell cycle</keyword>
<comment type="caution">
    <text evidence="3">The sequence shown here is derived from an EMBL/GenBank/DDBJ whole genome shotgun (WGS) entry which is preliminary data.</text>
</comment>
<dbReference type="Proteomes" id="UP000236630">
    <property type="component" value="Unassembled WGS sequence"/>
</dbReference>
<proteinExistence type="predicted"/>
<evidence type="ECO:0000256" key="2">
    <source>
        <dbReference type="ARBA" id="ARBA00023306"/>
    </source>
</evidence>
<evidence type="ECO:0000313" key="3">
    <source>
        <dbReference type="EMBL" id="GAY60798.1"/>
    </source>
</evidence>
<dbReference type="Pfam" id="PF08613">
    <property type="entry name" value="Cyclin"/>
    <property type="match status" value="1"/>
</dbReference>
<name>A0A2H5Q835_CITUN</name>
<keyword evidence="4" id="KW-1185">Reference proteome</keyword>
<dbReference type="STRING" id="55188.A0A2H5Q835"/>
<dbReference type="PANTHER" id="PTHR15615:SF121">
    <property type="entry name" value="CYCLIN-U1-1"/>
    <property type="match status" value="1"/>
</dbReference>
<protein>
    <submittedName>
        <fullName evidence="3">Uncharacterized protein</fullName>
    </submittedName>
</protein>
<dbReference type="GO" id="GO:0051301">
    <property type="term" value="P:cell division"/>
    <property type="evidence" value="ECO:0007669"/>
    <property type="project" value="UniProtKB-KW"/>
</dbReference>
<dbReference type="EMBL" id="BDQV01000246">
    <property type="protein sequence ID" value="GAY60798.1"/>
    <property type="molecule type" value="Genomic_DNA"/>
</dbReference>
<evidence type="ECO:0000313" key="4">
    <source>
        <dbReference type="Proteomes" id="UP000236630"/>
    </source>
</evidence>
<dbReference type="InterPro" id="IPR013922">
    <property type="entry name" value="Cyclin_PHO80-like"/>
</dbReference>
<sequence length="178" mass="19555">MEKLVARNDRLADSLSHQLTKGNGVFSGSARIGTSLSKFHCVKAPNISVAKCLEKIYKYTNCSPSCFVVAYTGCCIGTLTLSWCLLNVQRLLVTSVMVASKIMDDVLDLELLILLDFGVMVSSRVFETYSLHLEKEMLVHGTTQKIERAFISNPVDDATEISVENTASRFPLLSIGLS</sequence>
<accession>A0A2H5Q835</accession>
<dbReference type="AlphaFoldDB" id="A0A2H5Q835"/>
<dbReference type="Gene3D" id="1.10.472.10">
    <property type="entry name" value="Cyclin-like"/>
    <property type="match status" value="1"/>
</dbReference>